<evidence type="ECO:0000313" key="9">
    <source>
        <dbReference type="EMBL" id="VGO16459.1"/>
    </source>
</evidence>
<dbReference type="Proteomes" id="UP000366872">
    <property type="component" value="Unassembled WGS sequence"/>
</dbReference>
<evidence type="ECO:0000259" key="8">
    <source>
        <dbReference type="Pfam" id="PF00884"/>
    </source>
</evidence>
<keyword evidence="10" id="KW-1185">Reference proteome</keyword>
<dbReference type="EMBL" id="CAAHFG010000003">
    <property type="protein sequence ID" value="VGO16459.1"/>
    <property type="molecule type" value="Genomic_DNA"/>
</dbReference>
<feature type="chain" id="PRO_5029017138" evidence="7">
    <location>
        <begin position="19"/>
        <end position="462"/>
    </location>
</feature>
<evidence type="ECO:0000256" key="3">
    <source>
        <dbReference type="ARBA" id="ARBA00022723"/>
    </source>
</evidence>
<dbReference type="Gene3D" id="3.40.720.10">
    <property type="entry name" value="Alkaline Phosphatase, subunit A"/>
    <property type="match status" value="1"/>
</dbReference>
<keyword evidence="6" id="KW-0106">Calcium</keyword>
<dbReference type="AlphaFoldDB" id="A0A6C2U993"/>
<dbReference type="CDD" id="cd16030">
    <property type="entry name" value="iduronate-2-sulfatase"/>
    <property type="match status" value="1"/>
</dbReference>
<dbReference type="GO" id="GO:0004423">
    <property type="term" value="F:iduronate-2-sulfatase activity"/>
    <property type="evidence" value="ECO:0007669"/>
    <property type="project" value="InterPro"/>
</dbReference>
<dbReference type="PANTHER" id="PTHR45953:SF1">
    <property type="entry name" value="IDURONATE 2-SULFATASE"/>
    <property type="match status" value="1"/>
</dbReference>
<keyword evidence="5" id="KW-0378">Hydrolase</keyword>
<gene>
    <name evidence="9" type="primary">betC_78</name>
    <name evidence="9" type="ORF">PDESU_05050</name>
</gene>
<feature type="domain" description="Sulfatase N-terminal" evidence="8">
    <location>
        <begin position="23"/>
        <end position="358"/>
    </location>
</feature>
<proteinExistence type="inferred from homology"/>
<dbReference type="GO" id="GO:0005737">
    <property type="term" value="C:cytoplasm"/>
    <property type="evidence" value="ECO:0007669"/>
    <property type="project" value="TreeGrafter"/>
</dbReference>
<dbReference type="GO" id="GO:0046872">
    <property type="term" value="F:metal ion binding"/>
    <property type="evidence" value="ECO:0007669"/>
    <property type="project" value="UniProtKB-KW"/>
</dbReference>
<dbReference type="InterPro" id="IPR017850">
    <property type="entry name" value="Alkaline_phosphatase_core_sf"/>
</dbReference>
<evidence type="ECO:0000256" key="4">
    <source>
        <dbReference type="ARBA" id="ARBA00022729"/>
    </source>
</evidence>
<dbReference type="PANTHER" id="PTHR45953">
    <property type="entry name" value="IDURONATE 2-SULFATASE"/>
    <property type="match status" value="1"/>
</dbReference>
<evidence type="ECO:0000256" key="5">
    <source>
        <dbReference type="ARBA" id="ARBA00022801"/>
    </source>
</evidence>
<dbReference type="InterPro" id="IPR035874">
    <property type="entry name" value="IDS"/>
</dbReference>
<feature type="signal peptide" evidence="7">
    <location>
        <begin position="1"/>
        <end position="18"/>
    </location>
</feature>
<name>A0A6C2U993_PONDE</name>
<dbReference type="SUPFAM" id="SSF53649">
    <property type="entry name" value="Alkaline phosphatase-like"/>
    <property type="match status" value="1"/>
</dbReference>
<reference evidence="9 10" key="1">
    <citation type="submission" date="2019-04" db="EMBL/GenBank/DDBJ databases">
        <authorList>
            <person name="Van Vliet M D."/>
        </authorList>
    </citation>
    <scope>NUCLEOTIDE SEQUENCE [LARGE SCALE GENOMIC DNA]</scope>
    <source>
        <strain evidence="9 10">F1</strain>
    </source>
</reference>
<evidence type="ECO:0000256" key="2">
    <source>
        <dbReference type="ARBA" id="ARBA00008779"/>
    </source>
</evidence>
<dbReference type="InterPro" id="IPR000917">
    <property type="entry name" value="Sulfatase_N"/>
</dbReference>
<evidence type="ECO:0000313" key="10">
    <source>
        <dbReference type="Proteomes" id="UP000366872"/>
    </source>
</evidence>
<comment type="cofactor">
    <cofactor evidence="1">
        <name>Ca(2+)</name>
        <dbReference type="ChEBI" id="CHEBI:29108"/>
    </cofactor>
</comment>
<comment type="similarity">
    <text evidence="2">Belongs to the sulfatase family.</text>
</comment>
<evidence type="ECO:0000256" key="1">
    <source>
        <dbReference type="ARBA" id="ARBA00001913"/>
    </source>
</evidence>
<organism evidence="9 10">
    <name type="scientific">Pontiella desulfatans</name>
    <dbReference type="NCBI Taxonomy" id="2750659"/>
    <lineage>
        <taxon>Bacteria</taxon>
        <taxon>Pseudomonadati</taxon>
        <taxon>Kiritimatiellota</taxon>
        <taxon>Kiritimatiellia</taxon>
        <taxon>Kiritimatiellales</taxon>
        <taxon>Pontiellaceae</taxon>
        <taxon>Pontiella</taxon>
    </lineage>
</organism>
<dbReference type="RefSeq" id="WP_136081962.1">
    <property type="nucleotide sequence ID" value="NZ_CAAHFG010000003.1"/>
</dbReference>
<accession>A0A6C2U993</accession>
<evidence type="ECO:0000256" key="6">
    <source>
        <dbReference type="ARBA" id="ARBA00022837"/>
    </source>
</evidence>
<keyword evidence="3" id="KW-0479">Metal-binding</keyword>
<sequence length="462" mass="52568">MKRLIIALSVLGACCAFASEKQPNVLFIAVDDLNHYAGFTGRNPQAKTPNIDRLAAMGTAFTHAYCTVPACNPSRGSLMSGMRPSTTGLYVNSQKWKDFIKEGQGLNHHFRNNGYYTAAMGKIYHENTKPIDYPSGWDTYPSVPVDVNGSKKRDKVSKYEAYFDPLKHDLTDEDLGDWHTVNFAVEQLQKKHDKPFFIACGLYKPHMPFVVPRKYYDLFPLEEIELPPHRKDDLNDVPPIAHTLPSNNEDHKRMLADDRWKSAIQSYLAACAYTDMNIGRLLDALEKSGHADNTIIVLWGDHGWHLGEKQKWRKFTLWEEGTRAPLIWVAPGVTRPGTVCRRTVDFLTIYPTLCDLAGLPFPAHVEGKSLRPLLADVNAEWNEPAITTHGYMNHAVRTDRWRYIRYSDGNEELYDHSKDEYEFQNLASNPEYLAVKKELAALLPAINTPMEKSGEQKKKSRK</sequence>
<evidence type="ECO:0000256" key="7">
    <source>
        <dbReference type="SAM" id="SignalP"/>
    </source>
</evidence>
<dbReference type="Pfam" id="PF00884">
    <property type="entry name" value="Sulfatase"/>
    <property type="match status" value="1"/>
</dbReference>
<protein>
    <submittedName>
        <fullName evidence="9">Choline-sulfatase</fullName>
    </submittedName>
</protein>
<keyword evidence="4 7" id="KW-0732">Signal</keyword>